<protein>
    <submittedName>
        <fullName evidence="1">Uncharacterized protein</fullName>
    </submittedName>
</protein>
<dbReference type="EMBL" id="NBIV01000106">
    <property type="protein sequence ID" value="PXF43955.1"/>
    <property type="molecule type" value="Genomic_DNA"/>
</dbReference>
<evidence type="ECO:0000313" key="2">
    <source>
        <dbReference type="Proteomes" id="UP000247409"/>
    </source>
</evidence>
<accession>A0A2V3IPE1</accession>
<evidence type="ECO:0000313" key="1">
    <source>
        <dbReference type="EMBL" id="PXF43955.1"/>
    </source>
</evidence>
<keyword evidence="2" id="KW-1185">Reference proteome</keyword>
<reference evidence="1 2" key="1">
    <citation type="journal article" date="2018" name="Mol. Biol. Evol.">
        <title>Analysis of the draft genome of the red seaweed Gracilariopsis chorda provides insights into genome size evolution in Rhodophyta.</title>
        <authorList>
            <person name="Lee J."/>
            <person name="Yang E.C."/>
            <person name="Graf L."/>
            <person name="Yang J.H."/>
            <person name="Qiu H."/>
            <person name="Zel Zion U."/>
            <person name="Chan C.X."/>
            <person name="Stephens T.G."/>
            <person name="Weber A.P.M."/>
            <person name="Boo G.H."/>
            <person name="Boo S.M."/>
            <person name="Kim K.M."/>
            <person name="Shin Y."/>
            <person name="Jung M."/>
            <person name="Lee S.J."/>
            <person name="Yim H.S."/>
            <person name="Lee J.H."/>
            <person name="Bhattacharya D."/>
            <person name="Yoon H.S."/>
        </authorList>
    </citation>
    <scope>NUCLEOTIDE SEQUENCE [LARGE SCALE GENOMIC DNA]</scope>
    <source>
        <strain evidence="1 2">SKKU-2015</strain>
        <tissue evidence="1">Whole body</tissue>
    </source>
</reference>
<dbReference type="Proteomes" id="UP000247409">
    <property type="component" value="Unassembled WGS sequence"/>
</dbReference>
<organism evidence="1 2">
    <name type="scientific">Gracilariopsis chorda</name>
    <dbReference type="NCBI Taxonomy" id="448386"/>
    <lineage>
        <taxon>Eukaryota</taxon>
        <taxon>Rhodophyta</taxon>
        <taxon>Florideophyceae</taxon>
        <taxon>Rhodymeniophycidae</taxon>
        <taxon>Gracilariales</taxon>
        <taxon>Gracilariaceae</taxon>
        <taxon>Gracilariopsis</taxon>
    </lineage>
</organism>
<comment type="caution">
    <text evidence="1">The sequence shown here is derived from an EMBL/GenBank/DDBJ whole genome shotgun (WGS) entry which is preliminary data.</text>
</comment>
<gene>
    <name evidence="1" type="ORF">BWQ96_06265</name>
</gene>
<dbReference type="AlphaFoldDB" id="A0A2V3IPE1"/>
<proteinExistence type="predicted"/>
<sequence length="79" mass="8855">MPGAGNKRENFENQIKNSYALLIREGKKRNQILVTFTRTGSAIVQIYKKARCEFIKFEGSVMAIRAKTPTGSTSEDDIS</sequence>
<name>A0A2V3IPE1_9FLOR</name>